<dbReference type="Pfam" id="PF25816">
    <property type="entry name" value="RamC_N"/>
    <property type="match status" value="1"/>
</dbReference>
<organism evidence="2 3">
    <name type="scientific">Ectopseudomonas hydrolytica</name>
    <dbReference type="NCBI Taxonomy" id="2493633"/>
    <lineage>
        <taxon>Bacteria</taxon>
        <taxon>Pseudomonadati</taxon>
        <taxon>Pseudomonadota</taxon>
        <taxon>Gammaproteobacteria</taxon>
        <taxon>Pseudomonadales</taxon>
        <taxon>Pseudomonadaceae</taxon>
        <taxon>Ectopseudomonas</taxon>
    </lineage>
</organism>
<gene>
    <name evidence="2" type="ORF">L1F06_019990</name>
</gene>
<evidence type="ECO:0000313" key="3">
    <source>
        <dbReference type="Proteomes" id="UP001054897"/>
    </source>
</evidence>
<evidence type="ECO:0000313" key="2">
    <source>
        <dbReference type="EMBL" id="USR38927.1"/>
    </source>
</evidence>
<sequence length="192" mass="21744">MPAFTYTGNYSSLSGWMWFTDRLDIADEGWKLHVSGNARFGQAILDRVLPVLQNGMVGHKFLATSEEVEALHGLQRGKMLAVYPDSIVQAFMVVTEIDRALVGVVGRHDVPCIVQEKWVGRTVVYTRYGAYNSSIYHPTRDIYVDDSIGETAPPWVSDPWGLYSANPDWRAVTAHQPWPRHSKEGHRRMGRK</sequence>
<name>A0ABY5A5S8_9GAMM</name>
<evidence type="ECO:0000259" key="1">
    <source>
        <dbReference type="Pfam" id="PF25816"/>
    </source>
</evidence>
<reference evidence="2" key="1">
    <citation type="submission" date="2022-06" db="EMBL/GenBank/DDBJ databases">
        <title>Complete genome of Pseudomonas hydrolytica DSWY01T.</title>
        <authorList>
            <person name="Jung J."/>
            <person name="Jeon C.O."/>
        </authorList>
    </citation>
    <scope>NUCLEOTIDE SEQUENCE</scope>
    <source>
        <strain evidence="2">DSWY01</strain>
    </source>
</reference>
<accession>A0ABY5A5S8</accession>
<protein>
    <recommendedName>
        <fullName evidence="1">RamC N-terminal domain-containing protein</fullName>
    </recommendedName>
</protein>
<dbReference type="InterPro" id="IPR057929">
    <property type="entry name" value="RamC_N"/>
</dbReference>
<dbReference type="GeneID" id="300083299"/>
<dbReference type="EMBL" id="CP099397">
    <property type="protein sequence ID" value="USR38927.1"/>
    <property type="molecule type" value="Genomic_DNA"/>
</dbReference>
<proteinExistence type="predicted"/>
<dbReference type="RefSeq" id="WP_003244654.1">
    <property type="nucleotide sequence ID" value="NZ_CAXYQR010000006.1"/>
</dbReference>
<keyword evidence="3" id="KW-1185">Reference proteome</keyword>
<dbReference type="Proteomes" id="UP001054897">
    <property type="component" value="Chromosome"/>
</dbReference>
<feature type="domain" description="RamC N-terminal" evidence="1">
    <location>
        <begin position="18"/>
        <end position="171"/>
    </location>
</feature>